<proteinExistence type="predicted"/>
<evidence type="ECO:0000313" key="4">
    <source>
        <dbReference type="Proteomes" id="UP001303473"/>
    </source>
</evidence>
<keyword evidence="2" id="KW-0812">Transmembrane</keyword>
<feature type="region of interest" description="Disordered" evidence="1">
    <location>
        <begin position="255"/>
        <end position="276"/>
    </location>
</feature>
<protein>
    <submittedName>
        <fullName evidence="3">Uncharacterized protein</fullName>
    </submittedName>
</protein>
<keyword evidence="4" id="KW-1185">Reference proteome</keyword>
<dbReference type="EMBL" id="MU854037">
    <property type="protein sequence ID" value="KAK3934019.1"/>
    <property type="molecule type" value="Genomic_DNA"/>
</dbReference>
<name>A0AAN6MW26_9PEZI</name>
<feature type="non-terminal residue" evidence="3">
    <location>
        <position position="1"/>
    </location>
</feature>
<dbReference type="Proteomes" id="UP001303473">
    <property type="component" value="Unassembled WGS sequence"/>
</dbReference>
<feature type="transmembrane region" description="Helical" evidence="2">
    <location>
        <begin position="328"/>
        <end position="350"/>
    </location>
</feature>
<evidence type="ECO:0000313" key="3">
    <source>
        <dbReference type="EMBL" id="KAK3934019.1"/>
    </source>
</evidence>
<organism evidence="3 4">
    <name type="scientific">Diplogelasinospora grovesii</name>
    <dbReference type="NCBI Taxonomy" id="303347"/>
    <lineage>
        <taxon>Eukaryota</taxon>
        <taxon>Fungi</taxon>
        <taxon>Dikarya</taxon>
        <taxon>Ascomycota</taxon>
        <taxon>Pezizomycotina</taxon>
        <taxon>Sordariomycetes</taxon>
        <taxon>Sordariomycetidae</taxon>
        <taxon>Sordariales</taxon>
        <taxon>Diplogelasinosporaceae</taxon>
        <taxon>Diplogelasinospora</taxon>
    </lineage>
</organism>
<keyword evidence="2" id="KW-0472">Membrane</keyword>
<sequence>VFNASSTRPGSLSKWAGLRYGDKFGTSVSIKSQVPVVRTTCFTNDTANFADIVNEASATHSTYYPLQPEYPSAEVSGAVSTRPYSFNTAMYVNSSQIATIWLETPLDEPIGTRISGNSVIGRSSAYLNVQIPDSSGSGGLHAACSIDARWLQSNILGLQAAQLIPDTTYMIGDSDLVGQPDFPAVNDGNWRTVRLGIDWLSALTPELDNATSAWNTLASILTGMGLDKHIVDDSDVASMIAAAVSTVVADGMSRSGYEKNGDGNDSSSRPMSDEELEASYEPMLAGEYVLPSIHEFFDDGNATDKTEMYWSVAVTGLGYRAGDSAANYLSMAVLFIYIILALGHTIWVLYTRETSTAWSSLTDLLTLALMSRPPDSGLENASAGMERLKTLQTPIRIRALTDKASGGGISPLGGGAAVQLSRGVEMIVGTDSSPDIHEAVVIGQEY</sequence>
<dbReference type="AlphaFoldDB" id="A0AAN6MW26"/>
<accession>A0AAN6MW26</accession>
<keyword evidence="2" id="KW-1133">Transmembrane helix</keyword>
<evidence type="ECO:0000256" key="1">
    <source>
        <dbReference type="SAM" id="MobiDB-lite"/>
    </source>
</evidence>
<reference evidence="4" key="1">
    <citation type="journal article" date="2023" name="Mol. Phylogenet. Evol.">
        <title>Genome-scale phylogeny and comparative genomics of the fungal order Sordariales.</title>
        <authorList>
            <person name="Hensen N."/>
            <person name="Bonometti L."/>
            <person name="Westerberg I."/>
            <person name="Brannstrom I.O."/>
            <person name="Guillou S."/>
            <person name="Cros-Aarteil S."/>
            <person name="Calhoun S."/>
            <person name="Haridas S."/>
            <person name="Kuo A."/>
            <person name="Mondo S."/>
            <person name="Pangilinan J."/>
            <person name="Riley R."/>
            <person name="LaButti K."/>
            <person name="Andreopoulos B."/>
            <person name="Lipzen A."/>
            <person name="Chen C."/>
            <person name="Yan M."/>
            <person name="Daum C."/>
            <person name="Ng V."/>
            <person name="Clum A."/>
            <person name="Steindorff A."/>
            <person name="Ohm R.A."/>
            <person name="Martin F."/>
            <person name="Silar P."/>
            <person name="Natvig D.O."/>
            <person name="Lalanne C."/>
            <person name="Gautier V."/>
            <person name="Ament-Velasquez S.L."/>
            <person name="Kruys A."/>
            <person name="Hutchinson M.I."/>
            <person name="Powell A.J."/>
            <person name="Barry K."/>
            <person name="Miller A.N."/>
            <person name="Grigoriev I.V."/>
            <person name="Debuchy R."/>
            <person name="Gladieux P."/>
            <person name="Hiltunen Thoren M."/>
            <person name="Johannesson H."/>
        </authorList>
    </citation>
    <scope>NUCLEOTIDE SEQUENCE [LARGE SCALE GENOMIC DNA]</scope>
    <source>
        <strain evidence="4">CBS 340.73</strain>
    </source>
</reference>
<comment type="caution">
    <text evidence="3">The sequence shown here is derived from an EMBL/GenBank/DDBJ whole genome shotgun (WGS) entry which is preliminary data.</text>
</comment>
<evidence type="ECO:0000256" key="2">
    <source>
        <dbReference type="SAM" id="Phobius"/>
    </source>
</evidence>
<gene>
    <name evidence="3" type="ORF">QBC46DRAFT_429396</name>
</gene>